<dbReference type="EMBL" id="CP009044">
    <property type="protein sequence ID" value="AII15619.1"/>
    <property type="molecule type" value="Genomic_DNA"/>
</dbReference>
<gene>
    <name evidence="1" type="ORF">CIG1485E_a0094</name>
</gene>
<name>A0A076FIC3_9BACT</name>
<dbReference type="RefSeq" id="WP_041572734.1">
    <property type="nucleotide sequence ID" value="NZ_CP009044.1"/>
</dbReference>
<evidence type="ECO:0000313" key="1">
    <source>
        <dbReference type="EMBL" id="AII15619.1"/>
    </source>
</evidence>
<geneLocation type="plasmid" evidence="1 2">
    <name>pCIG1485E</name>
</geneLocation>
<proteinExistence type="predicted"/>
<sequence length="93" mass="10667">MLIFETNIDNLKVVAKIEEVADAFASSLGQERVNQNKKECFLGFTKENQLKWCKSNFKKSNIHLLKSAKVINIGEVVEPHQKGTKERDYADRN</sequence>
<dbReference type="HOGENOM" id="CLU_2394258_0_0_7"/>
<reference evidence="1 2" key="1">
    <citation type="journal article" date="2014" name="Genome Announc.">
        <title>Complete Genome Sequence of Campylobacter iguaniorum Strain 1485ET, Isolated from a Bearded Dragon (Pogona vitticeps).</title>
        <authorList>
            <person name="Gilbert M.J."/>
            <person name="Miller W.G."/>
            <person name="Yee E."/>
            <person name="Kik M."/>
            <person name="Wagenaar J.A."/>
            <person name="Duim B."/>
        </authorList>
    </citation>
    <scope>NUCLEOTIDE SEQUENCE [LARGE SCALE GENOMIC DNA]</scope>
    <source>
        <strain evidence="1 2">1485E</strain>
        <plasmid evidence="1">pCIG1485E</plasmid>
    </source>
</reference>
<organism evidence="1 2">
    <name type="scientific">Campylobacter iguaniorum</name>
    <dbReference type="NCBI Taxonomy" id="1244531"/>
    <lineage>
        <taxon>Bacteria</taxon>
        <taxon>Pseudomonadati</taxon>
        <taxon>Campylobacterota</taxon>
        <taxon>Epsilonproteobacteria</taxon>
        <taxon>Campylobacterales</taxon>
        <taxon>Campylobacteraceae</taxon>
        <taxon>Campylobacter</taxon>
    </lineage>
</organism>
<keyword evidence="1" id="KW-0614">Plasmid</keyword>
<dbReference type="Proteomes" id="UP000028486">
    <property type="component" value="Plasmid pCIG1485E"/>
</dbReference>
<dbReference type="AlphaFoldDB" id="A0A076FIC3"/>
<dbReference type="KEGG" id="caj:CIG1485E_a0094"/>
<evidence type="ECO:0000313" key="2">
    <source>
        <dbReference type="Proteomes" id="UP000028486"/>
    </source>
</evidence>
<keyword evidence="2" id="KW-1185">Reference proteome</keyword>
<protein>
    <submittedName>
        <fullName evidence="1">Uncharacterized protein</fullName>
    </submittedName>
</protein>
<accession>A0A076FIC3</accession>